<protein>
    <submittedName>
        <fullName evidence="1">Uncharacterized protein</fullName>
    </submittedName>
</protein>
<evidence type="ECO:0000313" key="1">
    <source>
        <dbReference type="EMBL" id="JAD69110.1"/>
    </source>
</evidence>
<accession>A0A0A9C6W1</accession>
<dbReference type="EMBL" id="GBRH01228785">
    <property type="protein sequence ID" value="JAD69110.1"/>
    <property type="molecule type" value="Transcribed_RNA"/>
</dbReference>
<organism evidence="1">
    <name type="scientific">Arundo donax</name>
    <name type="common">Giant reed</name>
    <name type="synonym">Donax arundinaceus</name>
    <dbReference type="NCBI Taxonomy" id="35708"/>
    <lineage>
        <taxon>Eukaryota</taxon>
        <taxon>Viridiplantae</taxon>
        <taxon>Streptophyta</taxon>
        <taxon>Embryophyta</taxon>
        <taxon>Tracheophyta</taxon>
        <taxon>Spermatophyta</taxon>
        <taxon>Magnoliopsida</taxon>
        <taxon>Liliopsida</taxon>
        <taxon>Poales</taxon>
        <taxon>Poaceae</taxon>
        <taxon>PACMAD clade</taxon>
        <taxon>Arundinoideae</taxon>
        <taxon>Arundineae</taxon>
        <taxon>Arundo</taxon>
    </lineage>
</organism>
<reference evidence="1" key="2">
    <citation type="journal article" date="2015" name="Data Brief">
        <title>Shoot transcriptome of the giant reed, Arundo donax.</title>
        <authorList>
            <person name="Barrero R.A."/>
            <person name="Guerrero F.D."/>
            <person name="Moolhuijzen P."/>
            <person name="Goolsby J.A."/>
            <person name="Tidwell J."/>
            <person name="Bellgard S.E."/>
            <person name="Bellgard M.I."/>
        </authorList>
    </citation>
    <scope>NUCLEOTIDE SEQUENCE</scope>
    <source>
        <tissue evidence="1">Shoot tissue taken approximately 20 cm above the soil surface</tissue>
    </source>
</reference>
<proteinExistence type="predicted"/>
<dbReference type="AlphaFoldDB" id="A0A0A9C6W1"/>
<reference evidence="1" key="1">
    <citation type="submission" date="2014-09" db="EMBL/GenBank/DDBJ databases">
        <authorList>
            <person name="Magalhaes I.L.F."/>
            <person name="Oliveira U."/>
            <person name="Santos F.R."/>
            <person name="Vidigal T.H.D.A."/>
            <person name="Brescovit A.D."/>
            <person name="Santos A.J."/>
        </authorList>
    </citation>
    <scope>NUCLEOTIDE SEQUENCE</scope>
    <source>
        <tissue evidence="1">Shoot tissue taken approximately 20 cm above the soil surface</tissue>
    </source>
</reference>
<sequence>MARRHTDKYLTKKSLKVHELCYLHNANEVATHNRLRRKINMSWII</sequence>
<name>A0A0A9C6W1_ARUDO</name>